<sequence length="157" mass="16408">MTKLSNLYQAFVLSLLTIFTKGHAWALSVQQRVQNNPIERRLMKASAAGTFVGLTLLTSTAHADVGIAGMIDTAAQQGDSAKSSFGKLFAAVGFILAGWGGLNWWKKSKEGENSRITGTQIWGPIVAGAVLGATGFVLIKAGETIGISSSQQGALPS</sequence>
<dbReference type="RefSeq" id="WP_004907734.1">
    <property type="nucleotide sequence ID" value="NZ_ASYZ01000087.1"/>
</dbReference>
<feature type="transmembrane region" description="Helical" evidence="1">
    <location>
        <begin position="50"/>
        <end position="71"/>
    </location>
</feature>
<keyword evidence="1" id="KW-1133">Transmembrane helix</keyword>
<accession>S7YCV5</accession>
<keyword evidence="1" id="KW-0472">Membrane</keyword>
<dbReference type="Pfam" id="PF20535">
    <property type="entry name" value="DUF6750"/>
    <property type="match status" value="1"/>
</dbReference>
<keyword evidence="1" id="KW-0812">Transmembrane</keyword>
<evidence type="ECO:0000313" key="3">
    <source>
        <dbReference type="Proteomes" id="UP000018420"/>
    </source>
</evidence>
<gene>
    <name evidence="2" type="ORF">L292_3168</name>
</gene>
<feature type="transmembrane region" description="Helical" evidence="1">
    <location>
        <begin position="121"/>
        <end position="139"/>
    </location>
</feature>
<feature type="transmembrane region" description="Helical" evidence="1">
    <location>
        <begin position="83"/>
        <end position="101"/>
    </location>
</feature>
<reference evidence="2 3" key="1">
    <citation type="submission" date="2013-05" db="EMBL/GenBank/DDBJ databases">
        <title>Genome assembly of Acinetobacter junii MTCC 11364.</title>
        <authorList>
            <person name="Khatri I."/>
            <person name="Singh N.K."/>
            <person name="Subramanian S."/>
            <person name="Mayilraj S."/>
        </authorList>
    </citation>
    <scope>NUCLEOTIDE SEQUENCE [LARGE SCALE GENOMIC DNA]</scope>
    <source>
        <strain evidence="2 3">MTCC 11364</strain>
    </source>
</reference>
<dbReference type="AlphaFoldDB" id="S7YCV5"/>
<evidence type="ECO:0000256" key="1">
    <source>
        <dbReference type="SAM" id="Phobius"/>
    </source>
</evidence>
<dbReference type="InterPro" id="IPR046638">
    <property type="entry name" value="DUF6750"/>
</dbReference>
<name>S7YCV5_ACIJU</name>
<dbReference type="Proteomes" id="UP000018420">
    <property type="component" value="Unassembled WGS sequence"/>
</dbReference>
<protein>
    <submittedName>
        <fullName evidence="2">Uncharacterized protein</fullName>
    </submittedName>
</protein>
<organism evidence="2 3">
    <name type="scientific">Acinetobacter junii CIP 107470 = MTCC 11364</name>
    <dbReference type="NCBI Taxonomy" id="1217666"/>
    <lineage>
        <taxon>Bacteria</taxon>
        <taxon>Pseudomonadati</taxon>
        <taxon>Pseudomonadota</taxon>
        <taxon>Gammaproteobacteria</taxon>
        <taxon>Moraxellales</taxon>
        <taxon>Moraxellaceae</taxon>
        <taxon>Acinetobacter</taxon>
    </lineage>
</organism>
<dbReference type="EMBL" id="ASYZ01000087">
    <property type="protein sequence ID" value="EPR85838.1"/>
    <property type="molecule type" value="Genomic_DNA"/>
</dbReference>
<evidence type="ECO:0000313" key="2">
    <source>
        <dbReference type="EMBL" id="EPR85838.1"/>
    </source>
</evidence>
<proteinExistence type="predicted"/>
<comment type="caution">
    <text evidence="2">The sequence shown here is derived from an EMBL/GenBank/DDBJ whole genome shotgun (WGS) entry which is preliminary data.</text>
</comment>
<dbReference type="PATRIC" id="fig|1330047.3.peg.1762"/>